<dbReference type="GO" id="GO:0048598">
    <property type="term" value="P:embryonic morphogenesis"/>
    <property type="evidence" value="ECO:0007669"/>
    <property type="project" value="InterPro"/>
</dbReference>
<dbReference type="AlphaFoldDB" id="A0A6J1SFE0"/>
<dbReference type="PANTHER" id="PTHR28359">
    <property type="entry name" value="ASHWIN"/>
    <property type="match status" value="1"/>
</dbReference>
<dbReference type="KEGG" id="foc:113207540"/>
<dbReference type="InterPro" id="IPR024887">
    <property type="entry name" value="Ashwin"/>
</dbReference>
<dbReference type="Proteomes" id="UP000504606">
    <property type="component" value="Unplaced"/>
</dbReference>
<evidence type="ECO:0000256" key="5">
    <source>
        <dbReference type="SAM" id="MobiDB-lite"/>
    </source>
</evidence>
<dbReference type="OrthoDB" id="10071059at2759"/>
<evidence type="ECO:0000256" key="2">
    <source>
        <dbReference type="ARBA" id="ARBA00007855"/>
    </source>
</evidence>
<protein>
    <recommendedName>
        <fullName evidence="3">Ashwin</fullName>
    </recommendedName>
</protein>
<feature type="compositionally biased region" description="Low complexity" evidence="5">
    <location>
        <begin position="172"/>
        <end position="182"/>
    </location>
</feature>
<organism evidence="6 7">
    <name type="scientific">Frankliniella occidentalis</name>
    <name type="common">Western flower thrips</name>
    <name type="synonym">Euthrips occidentalis</name>
    <dbReference type="NCBI Taxonomy" id="133901"/>
    <lineage>
        <taxon>Eukaryota</taxon>
        <taxon>Metazoa</taxon>
        <taxon>Ecdysozoa</taxon>
        <taxon>Arthropoda</taxon>
        <taxon>Hexapoda</taxon>
        <taxon>Insecta</taxon>
        <taxon>Pterygota</taxon>
        <taxon>Neoptera</taxon>
        <taxon>Paraneoptera</taxon>
        <taxon>Thysanoptera</taxon>
        <taxon>Terebrantia</taxon>
        <taxon>Thripoidea</taxon>
        <taxon>Thripidae</taxon>
        <taxon>Frankliniella</taxon>
    </lineage>
</organism>
<dbReference type="RefSeq" id="XP_026279939.2">
    <property type="nucleotide sequence ID" value="XM_026424154.2"/>
</dbReference>
<dbReference type="GO" id="GO:0005634">
    <property type="term" value="C:nucleus"/>
    <property type="evidence" value="ECO:0007669"/>
    <property type="project" value="UniProtKB-SubCell"/>
</dbReference>
<evidence type="ECO:0000256" key="4">
    <source>
        <dbReference type="ARBA" id="ARBA00023242"/>
    </source>
</evidence>
<sequence length="238" mass="27177">MLLTSFPGLCRGVAILERTLLLLCRCENMANQNITNKNVTEPQENIFRYLCPSLLSQNDILKELKTRCFKIKGLEIKSRDELTQIFIKHLLPLPQRCFPNNHHGNLINKMILRENAPSKRKEKHEQNQSCLQYGFNSVQDTKLSLKSPAKGGLDRLKPPIDSSSVQHRKISFSKTSSSSSSTNATLDKIVVNSHLERCHRKSMDEMVETAKNDLKRAHSETEEDISPSKKGRQRIAWP</sequence>
<reference evidence="7" key="1">
    <citation type="submission" date="2025-08" db="UniProtKB">
        <authorList>
            <consortium name="RefSeq"/>
        </authorList>
    </citation>
    <scope>IDENTIFICATION</scope>
    <source>
        <tissue evidence="7">Whole organism</tissue>
    </source>
</reference>
<comment type="similarity">
    <text evidence="2">Belongs to the ashwin family.</text>
</comment>
<feature type="compositionally biased region" description="Basic and acidic residues" evidence="5">
    <location>
        <begin position="203"/>
        <end position="220"/>
    </location>
</feature>
<keyword evidence="6" id="KW-1185">Reference proteome</keyword>
<feature type="compositionally biased region" description="Basic residues" evidence="5">
    <location>
        <begin position="229"/>
        <end position="238"/>
    </location>
</feature>
<evidence type="ECO:0000313" key="6">
    <source>
        <dbReference type="Proteomes" id="UP000504606"/>
    </source>
</evidence>
<evidence type="ECO:0000256" key="3">
    <source>
        <dbReference type="ARBA" id="ARBA00015134"/>
    </source>
</evidence>
<comment type="subcellular location">
    <subcellularLocation>
        <location evidence="1">Nucleus</location>
    </subcellularLocation>
</comment>
<dbReference type="Pfam" id="PF15323">
    <property type="entry name" value="Ashwin"/>
    <property type="match status" value="1"/>
</dbReference>
<evidence type="ECO:0000313" key="7">
    <source>
        <dbReference type="RefSeq" id="XP_026279939.2"/>
    </source>
</evidence>
<accession>A0A6J1SFE0</accession>
<evidence type="ECO:0000256" key="1">
    <source>
        <dbReference type="ARBA" id="ARBA00004123"/>
    </source>
</evidence>
<proteinExistence type="inferred from homology"/>
<keyword evidence="4" id="KW-0539">Nucleus</keyword>
<dbReference type="GeneID" id="113207540"/>
<feature type="region of interest" description="Disordered" evidence="5">
    <location>
        <begin position="146"/>
        <end position="183"/>
    </location>
</feature>
<gene>
    <name evidence="7" type="primary">LOC113207540</name>
</gene>
<dbReference type="GO" id="GO:0072669">
    <property type="term" value="C:tRNA-splicing ligase complex"/>
    <property type="evidence" value="ECO:0007669"/>
    <property type="project" value="InterPro"/>
</dbReference>
<dbReference type="PANTHER" id="PTHR28359:SF1">
    <property type="entry name" value="ASHWIN"/>
    <property type="match status" value="1"/>
</dbReference>
<name>A0A6J1SFE0_FRAOC</name>
<feature type="region of interest" description="Disordered" evidence="5">
    <location>
        <begin position="203"/>
        <end position="238"/>
    </location>
</feature>